<evidence type="ECO:0000313" key="2">
    <source>
        <dbReference type="Proteomes" id="UP000670092"/>
    </source>
</evidence>
<dbReference type="Proteomes" id="UP000670092">
    <property type="component" value="Unassembled WGS sequence"/>
</dbReference>
<name>A0A8H7ZB09_AJECA</name>
<dbReference type="AlphaFoldDB" id="A0A8H7ZB09"/>
<reference evidence="1 2" key="1">
    <citation type="submission" date="2021-01" db="EMBL/GenBank/DDBJ databases">
        <title>Chromosome-level genome assembly of a human fungal pathogen reveals clustering of transcriptionally co-regulated genes.</title>
        <authorList>
            <person name="Voorhies M."/>
            <person name="Cohen S."/>
            <person name="Shea T.P."/>
            <person name="Petrus S."/>
            <person name="Munoz J.F."/>
            <person name="Poplawski S."/>
            <person name="Goldman W.E."/>
            <person name="Michael T."/>
            <person name="Cuomo C.A."/>
            <person name="Sil A."/>
            <person name="Beyhan S."/>
        </authorList>
    </citation>
    <scope>NUCLEOTIDE SEQUENCE [LARGE SCALE GENOMIC DNA]</scope>
    <source>
        <strain evidence="1 2">G184AR</strain>
    </source>
</reference>
<comment type="caution">
    <text evidence="1">The sequence shown here is derived from an EMBL/GenBank/DDBJ whole genome shotgun (WGS) entry which is preliminary data.</text>
</comment>
<sequence>MEDLILCSPDVVIIARLVQTIPSSLHHKANSAQGAQVTPRSHAMRTVRSVSSGCRLISPTRCLPFHWG</sequence>
<evidence type="ECO:0000313" key="1">
    <source>
        <dbReference type="EMBL" id="KAG5305007.1"/>
    </source>
</evidence>
<organism evidence="1 2">
    <name type="scientific">Ajellomyces capsulatus</name>
    <name type="common">Darling's disease fungus</name>
    <name type="synonym">Histoplasma capsulatum</name>
    <dbReference type="NCBI Taxonomy" id="5037"/>
    <lineage>
        <taxon>Eukaryota</taxon>
        <taxon>Fungi</taxon>
        <taxon>Dikarya</taxon>
        <taxon>Ascomycota</taxon>
        <taxon>Pezizomycotina</taxon>
        <taxon>Eurotiomycetes</taxon>
        <taxon>Eurotiomycetidae</taxon>
        <taxon>Onygenales</taxon>
        <taxon>Ajellomycetaceae</taxon>
        <taxon>Histoplasma</taxon>
    </lineage>
</organism>
<accession>A0A8H7ZB09</accession>
<dbReference type="EMBL" id="JAEVHI010000001">
    <property type="protein sequence ID" value="KAG5305007.1"/>
    <property type="molecule type" value="Genomic_DNA"/>
</dbReference>
<gene>
    <name evidence="1" type="ORF">I7I52_03534</name>
</gene>
<dbReference type="VEuPathDB" id="FungiDB:I7I52_03534"/>
<protein>
    <submittedName>
        <fullName evidence="1">Uncharacterized protein</fullName>
    </submittedName>
</protein>
<proteinExistence type="predicted"/>